<sequence length="284" mass="32230">MSLTFITPCNRYSSHSGNNYSKRKSFSKHNKYEQYFTPDILMDELGQNETVHLQPDLAFKKEVKNNDTNIGNDTSLEFEHVDQNKTLKAYLIKQNVTSKENVSVSPGSNFSSIKTVTTTSNNLQNTSIETTEVNHDEKINPQLNSFLPWNMLKSIVKENQQKSSYKGSHQPHQKERLQGGLKEKFQSLVFAKQIQALKLNIKSASTKGSKEASDFKNLGNDEMGKDMEETQRASQDTLTTPTLGRTFHLKKVDFYKEKNKSTHEESVFTSMSAMSKYSSTDSGK</sequence>
<feature type="compositionally biased region" description="Polar residues" evidence="1">
    <location>
        <begin position="232"/>
        <end position="242"/>
    </location>
</feature>
<proteinExistence type="predicted"/>
<evidence type="ECO:0000313" key="2">
    <source>
        <dbReference type="EMBL" id="CAF2860995.1"/>
    </source>
</evidence>
<feature type="compositionally biased region" description="Basic and acidic residues" evidence="1">
    <location>
        <begin position="222"/>
        <end position="231"/>
    </location>
</feature>
<protein>
    <submittedName>
        <fullName evidence="2">(salmon louse) hypothetical protein</fullName>
    </submittedName>
</protein>
<dbReference type="Proteomes" id="UP000675881">
    <property type="component" value="Chromosome 15"/>
</dbReference>
<evidence type="ECO:0000313" key="3">
    <source>
        <dbReference type="Proteomes" id="UP000675881"/>
    </source>
</evidence>
<name>A0A7R8H4D8_LEPSM</name>
<keyword evidence="3" id="KW-1185">Reference proteome</keyword>
<feature type="compositionally biased region" description="Polar residues" evidence="1">
    <location>
        <begin position="267"/>
        <end position="284"/>
    </location>
</feature>
<reference evidence="2" key="1">
    <citation type="submission" date="2021-02" db="EMBL/GenBank/DDBJ databases">
        <authorList>
            <person name="Bekaert M."/>
        </authorList>
    </citation>
    <scope>NUCLEOTIDE SEQUENCE</scope>
    <source>
        <strain evidence="2">IoA-00</strain>
    </source>
</reference>
<dbReference type="EMBL" id="HG994594">
    <property type="protein sequence ID" value="CAF2860995.1"/>
    <property type="molecule type" value="Genomic_DNA"/>
</dbReference>
<gene>
    <name evidence="2" type="ORF">LSAA_5922</name>
</gene>
<dbReference type="AlphaFoldDB" id="A0A7R8H4D8"/>
<feature type="region of interest" description="Disordered" evidence="1">
    <location>
        <begin position="205"/>
        <end position="242"/>
    </location>
</feature>
<feature type="region of interest" description="Disordered" evidence="1">
    <location>
        <begin position="258"/>
        <end position="284"/>
    </location>
</feature>
<organism evidence="2 3">
    <name type="scientific">Lepeophtheirus salmonis</name>
    <name type="common">Salmon louse</name>
    <name type="synonym">Caligus salmonis</name>
    <dbReference type="NCBI Taxonomy" id="72036"/>
    <lineage>
        <taxon>Eukaryota</taxon>
        <taxon>Metazoa</taxon>
        <taxon>Ecdysozoa</taxon>
        <taxon>Arthropoda</taxon>
        <taxon>Crustacea</taxon>
        <taxon>Multicrustacea</taxon>
        <taxon>Hexanauplia</taxon>
        <taxon>Copepoda</taxon>
        <taxon>Siphonostomatoida</taxon>
        <taxon>Caligidae</taxon>
        <taxon>Lepeophtheirus</taxon>
    </lineage>
</organism>
<accession>A0A7R8H4D8</accession>
<evidence type="ECO:0000256" key="1">
    <source>
        <dbReference type="SAM" id="MobiDB-lite"/>
    </source>
</evidence>